<name>A0ABY9YT90_9GAMM</name>
<proteinExistence type="predicted"/>
<keyword evidence="3" id="KW-1185">Reference proteome</keyword>
<dbReference type="RefSeq" id="WP_311193051.1">
    <property type="nucleotide sequence ID" value="NZ_CP115541.1"/>
</dbReference>
<evidence type="ECO:0008006" key="4">
    <source>
        <dbReference type="Google" id="ProtNLM"/>
    </source>
</evidence>
<keyword evidence="1" id="KW-1133">Transmembrane helix</keyword>
<feature type="transmembrane region" description="Helical" evidence="1">
    <location>
        <begin position="166"/>
        <end position="188"/>
    </location>
</feature>
<keyword evidence="1" id="KW-0812">Transmembrane</keyword>
<gene>
    <name evidence="2" type="ORF">PDM29_06495</name>
</gene>
<reference evidence="2 3" key="1">
    <citation type="submission" date="2022-12" db="EMBL/GenBank/DDBJ databases">
        <title>Two new species, Stenotrophomonas aracearum and Stenotrophomonas oahuensis, isolated from Anthurium (Araceae family) in Hawaii.</title>
        <authorList>
            <person name="Chunag S.C."/>
            <person name="Dobhal S."/>
            <person name="Alvarez A."/>
            <person name="Arif M."/>
        </authorList>
    </citation>
    <scope>NUCLEOTIDE SEQUENCE [LARGE SCALE GENOMIC DNA]</scope>
    <source>
        <strain evidence="2 3">A5586</strain>
    </source>
</reference>
<accession>A0ABY9YT90</accession>
<feature type="transmembrane region" description="Helical" evidence="1">
    <location>
        <begin position="85"/>
        <end position="106"/>
    </location>
</feature>
<evidence type="ECO:0000313" key="2">
    <source>
        <dbReference type="EMBL" id="WNH53928.1"/>
    </source>
</evidence>
<feature type="transmembrane region" description="Helical" evidence="1">
    <location>
        <begin position="113"/>
        <end position="134"/>
    </location>
</feature>
<dbReference type="EMBL" id="CP115541">
    <property type="protein sequence ID" value="WNH53928.1"/>
    <property type="molecule type" value="Genomic_DNA"/>
</dbReference>
<evidence type="ECO:0000313" key="3">
    <source>
        <dbReference type="Proteomes" id="UP001302072"/>
    </source>
</evidence>
<sequence length="202" mass="22477">MSTVPPPLQPKVAPRATHTPDGAPKFLSPLAKSILVVCIISAVCWAGGALVALFLHQWDDLQRFVAETDLSWMPPSLRWFGRHAVAINLAMLAVCVAGAVACWGMLRRLKWALQLFIVLLVLTALLNFYGAWVVDDIFRQLVLHLPAAVDDMDQGELRRELQVQRFLYTGMALATALAFAVLHGWLLVRLGRPDVKRWFAKA</sequence>
<dbReference type="Proteomes" id="UP001302072">
    <property type="component" value="Chromosome"/>
</dbReference>
<feature type="transmembrane region" description="Helical" evidence="1">
    <location>
        <begin position="34"/>
        <end position="55"/>
    </location>
</feature>
<organism evidence="2 3">
    <name type="scientific">Stenotrophomonas oahuensis</name>
    <dbReference type="NCBI Taxonomy" id="3003271"/>
    <lineage>
        <taxon>Bacteria</taxon>
        <taxon>Pseudomonadati</taxon>
        <taxon>Pseudomonadota</taxon>
        <taxon>Gammaproteobacteria</taxon>
        <taxon>Lysobacterales</taxon>
        <taxon>Lysobacteraceae</taxon>
        <taxon>Stenotrophomonas</taxon>
    </lineage>
</organism>
<evidence type="ECO:0000256" key="1">
    <source>
        <dbReference type="SAM" id="Phobius"/>
    </source>
</evidence>
<protein>
    <recommendedName>
        <fullName evidence="4">Transmembrane protein</fullName>
    </recommendedName>
</protein>
<keyword evidence="1" id="KW-0472">Membrane</keyword>